<reference evidence="3" key="1">
    <citation type="submission" date="2020-10" db="EMBL/GenBank/DDBJ databases">
        <authorList>
            <person name="Gilroy R."/>
        </authorList>
    </citation>
    <scope>NUCLEOTIDE SEQUENCE</scope>
    <source>
        <strain evidence="3">CHK181-108</strain>
    </source>
</reference>
<feature type="chain" id="PRO_5038854866" evidence="1">
    <location>
        <begin position="28"/>
        <end position="529"/>
    </location>
</feature>
<dbReference type="InterPro" id="IPR030678">
    <property type="entry name" value="Peptide/Ni-bd"/>
</dbReference>
<dbReference type="InterPro" id="IPR000914">
    <property type="entry name" value="SBP_5_dom"/>
</dbReference>
<protein>
    <submittedName>
        <fullName evidence="3">ABC transporter substrate-binding protein</fullName>
    </submittedName>
</protein>
<dbReference type="Proteomes" id="UP000824165">
    <property type="component" value="Unassembled WGS sequence"/>
</dbReference>
<accession>A0A9D1H5V5</accession>
<dbReference type="PANTHER" id="PTHR30290">
    <property type="entry name" value="PERIPLASMIC BINDING COMPONENT OF ABC TRANSPORTER"/>
    <property type="match status" value="1"/>
</dbReference>
<dbReference type="GO" id="GO:0015833">
    <property type="term" value="P:peptide transport"/>
    <property type="evidence" value="ECO:0007669"/>
    <property type="project" value="TreeGrafter"/>
</dbReference>
<gene>
    <name evidence="3" type="ORF">IAA60_07820</name>
</gene>
<name>A0A9D1H5V5_9FIRM</name>
<proteinExistence type="predicted"/>
<dbReference type="PIRSF" id="PIRSF002741">
    <property type="entry name" value="MppA"/>
    <property type="match status" value="1"/>
</dbReference>
<sequence length="529" mass="57601">MKTIKNRITAAALAALLLAFLTSCAPADRLRSYFTDSGSEAPATAAPEAAGDVSNTIVIGMYGFDTFNPLMTNSQTVKEAMEFVYEPLFTLNELVQPEPVLASDYGMSADGRTIVINLRNDAQWHDGTGFNAYDAAYTIRMIKEGKTAYTNDLKSVSDWSVTGDYQITVSFDHPVPNAASLFTFPVVQYGTVMDGSSGYTPIGTGPFAYSGKISTDRYMLNAFDYYYGGKAKIDGVYIDTCPDAEHYIYMYSAGAFDAATSATVDLKSYTPKGGVYLNEFTGSRMTFLGINCQKPELSGVNTRKAIADMTDKDDIISSVMFSRADRADVPVNPKFWLGSGAAADDGVSADAHLRIDGWTNPDGSGYVRDYAGQRQTLTLELLTDGDNADKKAIADKIAERMKVYGINVTVTALPYAQYTARVDARQYDLFIGEIELSPAQDISEILGAGNLFNYSGDAINALASQIGMTSDTETLKTLYAEFASVFGEEMPFVPLFYAKEYMMSSPRIGDLRCPGISGFYRLPGGWRIQ</sequence>
<dbReference type="PROSITE" id="PS51257">
    <property type="entry name" value="PROKAR_LIPOPROTEIN"/>
    <property type="match status" value="1"/>
</dbReference>
<feature type="signal peptide" evidence="1">
    <location>
        <begin position="1"/>
        <end position="27"/>
    </location>
</feature>
<reference evidence="3" key="2">
    <citation type="journal article" date="2021" name="PeerJ">
        <title>Extensive microbial diversity within the chicken gut microbiome revealed by metagenomics and culture.</title>
        <authorList>
            <person name="Gilroy R."/>
            <person name="Ravi A."/>
            <person name="Getino M."/>
            <person name="Pursley I."/>
            <person name="Horton D.L."/>
            <person name="Alikhan N.F."/>
            <person name="Baker D."/>
            <person name="Gharbi K."/>
            <person name="Hall N."/>
            <person name="Watson M."/>
            <person name="Adriaenssens E.M."/>
            <person name="Foster-Nyarko E."/>
            <person name="Jarju S."/>
            <person name="Secka A."/>
            <person name="Antonio M."/>
            <person name="Oren A."/>
            <person name="Chaudhuri R.R."/>
            <person name="La Ragione R."/>
            <person name="Hildebrand F."/>
            <person name="Pallen M.J."/>
        </authorList>
    </citation>
    <scope>NUCLEOTIDE SEQUENCE</scope>
    <source>
        <strain evidence="3">CHK181-108</strain>
    </source>
</reference>
<evidence type="ECO:0000313" key="4">
    <source>
        <dbReference type="Proteomes" id="UP000824165"/>
    </source>
</evidence>
<dbReference type="Gene3D" id="3.90.76.10">
    <property type="entry name" value="Dipeptide-binding Protein, Domain 1"/>
    <property type="match status" value="1"/>
</dbReference>
<dbReference type="GO" id="GO:0043190">
    <property type="term" value="C:ATP-binding cassette (ABC) transporter complex"/>
    <property type="evidence" value="ECO:0007669"/>
    <property type="project" value="InterPro"/>
</dbReference>
<evidence type="ECO:0000256" key="1">
    <source>
        <dbReference type="SAM" id="SignalP"/>
    </source>
</evidence>
<dbReference type="InterPro" id="IPR039424">
    <property type="entry name" value="SBP_5"/>
</dbReference>
<dbReference type="CDD" id="cd00995">
    <property type="entry name" value="PBP2_NikA_DppA_OppA_like"/>
    <property type="match status" value="1"/>
</dbReference>
<dbReference type="Gene3D" id="3.10.105.10">
    <property type="entry name" value="Dipeptide-binding Protein, Domain 3"/>
    <property type="match status" value="1"/>
</dbReference>
<dbReference type="Gene3D" id="3.40.190.10">
    <property type="entry name" value="Periplasmic binding protein-like II"/>
    <property type="match status" value="1"/>
</dbReference>
<evidence type="ECO:0000313" key="3">
    <source>
        <dbReference type="EMBL" id="HIT85794.1"/>
    </source>
</evidence>
<comment type="caution">
    <text evidence="3">The sequence shown here is derived from an EMBL/GenBank/DDBJ whole genome shotgun (WGS) entry which is preliminary data.</text>
</comment>
<dbReference type="AlphaFoldDB" id="A0A9D1H5V5"/>
<feature type="domain" description="Solute-binding protein family 5" evidence="2">
    <location>
        <begin position="96"/>
        <end position="434"/>
    </location>
</feature>
<dbReference type="GO" id="GO:0042597">
    <property type="term" value="C:periplasmic space"/>
    <property type="evidence" value="ECO:0007669"/>
    <property type="project" value="UniProtKB-ARBA"/>
</dbReference>
<organism evidence="3 4">
    <name type="scientific">Candidatus Ornithomonoglobus intestinigallinarum</name>
    <dbReference type="NCBI Taxonomy" id="2840894"/>
    <lineage>
        <taxon>Bacteria</taxon>
        <taxon>Bacillati</taxon>
        <taxon>Bacillota</taxon>
        <taxon>Clostridia</taxon>
        <taxon>Candidatus Ornithomonoglobus</taxon>
    </lineage>
</organism>
<dbReference type="Pfam" id="PF00496">
    <property type="entry name" value="SBP_bac_5"/>
    <property type="match status" value="1"/>
</dbReference>
<dbReference type="SUPFAM" id="SSF53850">
    <property type="entry name" value="Periplasmic binding protein-like II"/>
    <property type="match status" value="1"/>
</dbReference>
<keyword evidence="1" id="KW-0732">Signal</keyword>
<dbReference type="GO" id="GO:1904680">
    <property type="term" value="F:peptide transmembrane transporter activity"/>
    <property type="evidence" value="ECO:0007669"/>
    <property type="project" value="TreeGrafter"/>
</dbReference>
<dbReference type="EMBL" id="DVLU01000079">
    <property type="protein sequence ID" value="HIT85794.1"/>
    <property type="molecule type" value="Genomic_DNA"/>
</dbReference>
<evidence type="ECO:0000259" key="2">
    <source>
        <dbReference type="Pfam" id="PF00496"/>
    </source>
</evidence>